<comment type="similarity">
    <text evidence="1">Belongs to the WD repeat L(2)GL family.</text>
</comment>
<dbReference type="GO" id="GO:0005886">
    <property type="term" value="C:plasma membrane"/>
    <property type="evidence" value="ECO:0007669"/>
    <property type="project" value="TreeGrafter"/>
</dbReference>
<organism evidence="8 9">
    <name type="scientific">Steinernema hermaphroditum</name>
    <dbReference type="NCBI Taxonomy" id="289476"/>
    <lineage>
        <taxon>Eukaryota</taxon>
        <taxon>Metazoa</taxon>
        <taxon>Ecdysozoa</taxon>
        <taxon>Nematoda</taxon>
        <taxon>Chromadorea</taxon>
        <taxon>Rhabditida</taxon>
        <taxon>Tylenchina</taxon>
        <taxon>Panagrolaimomorpha</taxon>
        <taxon>Strongyloidoidea</taxon>
        <taxon>Steinernematidae</taxon>
        <taxon>Steinernema</taxon>
    </lineage>
</organism>
<feature type="coiled-coil region" evidence="5">
    <location>
        <begin position="1193"/>
        <end position="1223"/>
    </location>
</feature>
<dbReference type="Proteomes" id="UP001175271">
    <property type="component" value="Unassembled WGS sequence"/>
</dbReference>
<dbReference type="GO" id="GO:0045159">
    <property type="term" value="F:myosin II binding"/>
    <property type="evidence" value="ECO:0007669"/>
    <property type="project" value="TreeGrafter"/>
</dbReference>
<dbReference type="Pfam" id="PF08366">
    <property type="entry name" value="LLGL"/>
    <property type="match status" value="1"/>
</dbReference>
<name>A0AA39IKN6_9BILA</name>
<dbReference type="InterPro" id="IPR036322">
    <property type="entry name" value="WD40_repeat_dom_sf"/>
</dbReference>
<feature type="compositionally biased region" description="Low complexity" evidence="6">
    <location>
        <begin position="778"/>
        <end position="794"/>
    </location>
</feature>
<evidence type="ECO:0000256" key="4">
    <source>
        <dbReference type="ARBA" id="ARBA00022737"/>
    </source>
</evidence>
<accession>A0AA39IKN6</accession>
<keyword evidence="5" id="KW-0175">Coiled coil</keyword>
<dbReference type="PANTHER" id="PTHR10241">
    <property type="entry name" value="LETHAL 2 GIANT LARVAE PROTEIN"/>
    <property type="match status" value="1"/>
</dbReference>
<feature type="region of interest" description="Disordered" evidence="6">
    <location>
        <begin position="718"/>
        <end position="795"/>
    </location>
</feature>
<feature type="region of interest" description="Disordered" evidence="6">
    <location>
        <begin position="530"/>
        <end position="567"/>
    </location>
</feature>
<feature type="compositionally biased region" description="Basic and acidic residues" evidence="6">
    <location>
        <begin position="542"/>
        <end position="562"/>
    </location>
</feature>
<dbReference type="EMBL" id="JAUCMV010000001">
    <property type="protein sequence ID" value="KAK0426100.1"/>
    <property type="molecule type" value="Genomic_DNA"/>
</dbReference>
<dbReference type="GO" id="GO:0006887">
    <property type="term" value="P:exocytosis"/>
    <property type="evidence" value="ECO:0007669"/>
    <property type="project" value="UniProtKB-KW"/>
</dbReference>
<dbReference type="InterPro" id="IPR015943">
    <property type="entry name" value="WD40/YVTN_repeat-like_dom_sf"/>
</dbReference>
<comment type="caution">
    <text evidence="8">The sequence shown here is derived from an EMBL/GenBank/DDBJ whole genome shotgun (WGS) entry which is preliminary data.</text>
</comment>
<dbReference type="CDD" id="cd15873">
    <property type="entry name" value="R-SNARE_STXBP5_6"/>
    <property type="match status" value="1"/>
</dbReference>
<dbReference type="InterPro" id="IPR000664">
    <property type="entry name" value="Lethal2_giant"/>
</dbReference>
<proteinExistence type="inferred from homology"/>
<sequence>MDRAKKKLASALDGLRSLHVKTELDLNERIAPEHVCLSKIVRQGFPDDPRCIAFDPIQRLFAIGSSRGSVRLLGRDEYHLSHDCTSLPVIHVEFLVNEGGLITVCPEDTIHLWNYRQKVPEIVHSLQMNKEKVTCIHLPFQSKWLYVGTDKGNTYVVCVATFQLSMYTINWNKAIDLSCRTHPGFVREICVCPDDPSHLLILFEKGILVLWNLSTREAERINPDAPVRSFSWHFDGKQFICGHIDGSLTVWNTRKLSECQSKTVPHGQGNQRCRAITRTDWTHAQDNDQASWTIFTGGMPSDEGILPVLTILKGSKSITALEMDHQLVSFVTLCAQPFSNAPQQPYAVAVLLKSDFLVIDLHSPGYPCFECPYPMDVHESPVTCVEYYSECPVDLIAALVMEGRKQRRQIQFSDKQWPVMGGIGRECATSHEELLLTGHEDGSIKFWHASGEHLSVLYKLKTGRHFERTEGVDLKANCHAVSRLEICLESRMLLVAGSSGQITLFRFQRAENSNEIAVVTIPSLTIASLSAEDEEQSTSRDGSSRDAERHHRLKSQDSRSSETSEGSQSGFILPLKVRGGSVRRPAGYQPELVCLIPWISTSSSETIHSMAFCSAYGILAIGTGSGLALVDIAMYSLIYSWTTVELSGRDAVPFCIQAPNSDTSPCVEDASFRTKLLLQPQCPSDGASPQRTRQLGRQLSTSGVVSLLRRNTADLAASARKKLQKKMSNPEAIQRRQKGLRRFDDDGGIWMGPEQESMETGEKDHDSPESGSTPGLHSSMSECRSSPSNSSNKSFMRLNTEFRQKSGDRRPVLSKAQSVIDSSVGGNGSFRCTNGDPTSSIANGSRSPSVCSQERFVFNESVTSLKFINSYTKRNSPKCGPSLWIGTSLGSCISFDLLLPHDRMSTNAAINASAFFDGPRGSVIRMKGESISVVFLDSSFCLVSPATDSWKDPNKEQPISSNSEKFVNRIVTKASLSPALSNASENHGAPDDINQVVVLCAEEEIRVVALPSFNQLFHYKAEIPLVKVKETHIRGYPALLLLSASGAVQVLSLPSLRPLFSAPLFKQSLEIGDPMCHKTSFSDHGLGVYMATPSEIQKFTVCSELTSQVAESMGELFVPVDTPEPPKTSFFKGVSTLFSSQKESIDLDSVFSEKSNSTTVSGMRSIARTIQGPSLEQATGRAVTAGQAASMAVQALNERGEKLNATLDATEHLKNNAMNLQQRSGKLLEKYEKKKWYQL</sequence>
<evidence type="ECO:0000259" key="7">
    <source>
        <dbReference type="Pfam" id="PF08366"/>
    </source>
</evidence>
<dbReference type="InterPro" id="IPR001680">
    <property type="entry name" value="WD40_rpt"/>
</dbReference>
<dbReference type="SMART" id="SM00320">
    <property type="entry name" value="WD40"/>
    <property type="match status" value="7"/>
</dbReference>
<dbReference type="Gene3D" id="2.130.10.10">
    <property type="entry name" value="YVTN repeat-like/Quinoprotein amine dehydrogenase"/>
    <property type="match status" value="3"/>
</dbReference>
<keyword evidence="3" id="KW-0853">WD repeat</keyword>
<dbReference type="SUPFAM" id="SSF50978">
    <property type="entry name" value="WD40 repeat-like"/>
    <property type="match status" value="2"/>
</dbReference>
<dbReference type="GO" id="GO:0019905">
    <property type="term" value="F:syntaxin binding"/>
    <property type="evidence" value="ECO:0007669"/>
    <property type="project" value="TreeGrafter"/>
</dbReference>
<evidence type="ECO:0000313" key="8">
    <source>
        <dbReference type="EMBL" id="KAK0426100.1"/>
    </source>
</evidence>
<evidence type="ECO:0000256" key="2">
    <source>
        <dbReference type="ARBA" id="ARBA00022483"/>
    </source>
</evidence>
<dbReference type="GO" id="GO:0005096">
    <property type="term" value="F:GTPase activator activity"/>
    <property type="evidence" value="ECO:0007669"/>
    <property type="project" value="TreeGrafter"/>
</dbReference>
<feature type="domain" description="Lethal giant larvae homologue 2" evidence="7">
    <location>
        <begin position="263"/>
        <end position="367"/>
    </location>
</feature>
<evidence type="ECO:0000256" key="6">
    <source>
        <dbReference type="SAM" id="MobiDB-lite"/>
    </source>
</evidence>
<dbReference type="Pfam" id="PF00400">
    <property type="entry name" value="WD40"/>
    <property type="match status" value="1"/>
</dbReference>
<dbReference type="PRINTS" id="PR00962">
    <property type="entry name" value="LETHAL2GIANT"/>
</dbReference>
<protein>
    <recommendedName>
        <fullName evidence="7">Lethal giant larvae homologue 2 domain-containing protein</fullName>
    </recommendedName>
</protein>
<dbReference type="Gene3D" id="1.20.5.110">
    <property type="match status" value="1"/>
</dbReference>
<dbReference type="GO" id="GO:0031201">
    <property type="term" value="C:SNARE complex"/>
    <property type="evidence" value="ECO:0007669"/>
    <property type="project" value="TreeGrafter"/>
</dbReference>
<keyword evidence="9" id="KW-1185">Reference proteome</keyword>
<keyword evidence="2" id="KW-0268">Exocytosis</keyword>
<keyword evidence="4" id="KW-0677">Repeat</keyword>
<dbReference type="AlphaFoldDB" id="A0AA39IKN6"/>
<evidence type="ECO:0000256" key="5">
    <source>
        <dbReference type="SAM" id="Coils"/>
    </source>
</evidence>
<evidence type="ECO:0000256" key="3">
    <source>
        <dbReference type="ARBA" id="ARBA00022574"/>
    </source>
</evidence>
<dbReference type="PANTHER" id="PTHR10241:SF25">
    <property type="entry name" value="TOMOSYN, ISOFORM C"/>
    <property type="match status" value="1"/>
</dbReference>
<reference evidence="8" key="1">
    <citation type="submission" date="2023-06" db="EMBL/GenBank/DDBJ databases">
        <title>Genomic analysis of the entomopathogenic nematode Steinernema hermaphroditum.</title>
        <authorList>
            <person name="Schwarz E.M."/>
            <person name="Heppert J.K."/>
            <person name="Baniya A."/>
            <person name="Schwartz H.T."/>
            <person name="Tan C.-H."/>
            <person name="Antoshechkin I."/>
            <person name="Sternberg P.W."/>
            <person name="Goodrich-Blair H."/>
            <person name="Dillman A.R."/>
        </authorList>
    </citation>
    <scope>NUCLEOTIDE SEQUENCE</scope>
    <source>
        <strain evidence="8">PS9179</strain>
        <tissue evidence="8">Whole animal</tissue>
    </source>
</reference>
<gene>
    <name evidence="8" type="ORF">QR680_009535</name>
</gene>
<evidence type="ECO:0000256" key="1">
    <source>
        <dbReference type="ARBA" id="ARBA00008070"/>
    </source>
</evidence>
<dbReference type="InterPro" id="IPR013577">
    <property type="entry name" value="LLGL2"/>
</dbReference>
<dbReference type="GO" id="GO:0006893">
    <property type="term" value="P:Golgi to plasma membrane transport"/>
    <property type="evidence" value="ECO:0007669"/>
    <property type="project" value="TreeGrafter"/>
</dbReference>
<evidence type="ECO:0000313" key="9">
    <source>
        <dbReference type="Proteomes" id="UP001175271"/>
    </source>
</evidence>